<evidence type="ECO:0000256" key="8">
    <source>
        <dbReference type="RuleBase" id="RU365088"/>
    </source>
</evidence>
<feature type="transmembrane region" description="Helical" evidence="8">
    <location>
        <begin position="256"/>
        <end position="276"/>
    </location>
</feature>
<dbReference type="Gene3D" id="1.20.1720.10">
    <property type="entry name" value="Multidrug resistance protein D"/>
    <property type="match status" value="1"/>
</dbReference>
<evidence type="ECO:0000256" key="2">
    <source>
        <dbReference type="ARBA" id="ARBA00006236"/>
    </source>
</evidence>
<proteinExistence type="inferred from homology"/>
<dbReference type="OrthoDB" id="9800416at2"/>
<comment type="similarity">
    <text evidence="2 8">Belongs to the major facilitator superfamily. Bcr/CmlA family.</text>
</comment>
<evidence type="ECO:0000256" key="6">
    <source>
        <dbReference type="ARBA" id="ARBA00022989"/>
    </source>
</evidence>
<feature type="transmembrane region" description="Helical" evidence="8">
    <location>
        <begin position="18"/>
        <end position="37"/>
    </location>
</feature>
<feature type="transmembrane region" description="Helical" evidence="8">
    <location>
        <begin position="143"/>
        <end position="168"/>
    </location>
</feature>
<feature type="transmembrane region" description="Helical" evidence="8">
    <location>
        <begin position="288"/>
        <end position="310"/>
    </location>
</feature>
<dbReference type="NCBIfam" id="TIGR00710">
    <property type="entry name" value="efflux_Bcr_CflA"/>
    <property type="match status" value="1"/>
</dbReference>
<dbReference type="SUPFAM" id="SSF103473">
    <property type="entry name" value="MFS general substrate transporter"/>
    <property type="match status" value="1"/>
</dbReference>
<dbReference type="GO" id="GO:1990961">
    <property type="term" value="P:xenobiotic detoxification by transmembrane export across the plasma membrane"/>
    <property type="evidence" value="ECO:0007669"/>
    <property type="project" value="InterPro"/>
</dbReference>
<comment type="subcellular location">
    <subcellularLocation>
        <location evidence="8">Cell inner membrane</location>
        <topology evidence="8">Multi-pass membrane protein</topology>
    </subcellularLocation>
    <subcellularLocation>
        <location evidence="1">Cell membrane</location>
        <topology evidence="1">Multi-pass membrane protein</topology>
    </subcellularLocation>
</comment>
<keyword evidence="6 8" id="KW-1133">Transmembrane helix</keyword>
<keyword evidence="11" id="KW-1185">Reference proteome</keyword>
<dbReference type="CDD" id="cd17320">
    <property type="entry name" value="MFS_MdfA_MDR_like"/>
    <property type="match status" value="1"/>
</dbReference>
<reference evidence="10 11" key="1">
    <citation type="submission" date="2019-06" db="EMBL/GenBank/DDBJ databases">
        <title>Paenimaribius caenipelagi gen. nov., sp. nov., isolated from a tidal flat.</title>
        <authorList>
            <person name="Yoon J.-H."/>
        </authorList>
    </citation>
    <scope>NUCLEOTIDE SEQUENCE [LARGE SCALE GENOMIC DNA]</scope>
    <source>
        <strain evidence="10 11">JBTF-M29</strain>
    </source>
</reference>
<feature type="transmembrane region" description="Helical" evidence="8">
    <location>
        <begin position="379"/>
        <end position="400"/>
    </location>
</feature>
<name>A0A547Q7Q8_9RHOB</name>
<keyword evidence="3 8" id="KW-0813">Transport</keyword>
<dbReference type="Pfam" id="PF07690">
    <property type="entry name" value="MFS_1"/>
    <property type="match status" value="1"/>
</dbReference>
<dbReference type="Proteomes" id="UP000318590">
    <property type="component" value="Unassembled WGS sequence"/>
</dbReference>
<evidence type="ECO:0000259" key="9">
    <source>
        <dbReference type="PROSITE" id="PS50850"/>
    </source>
</evidence>
<feature type="transmembrane region" description="Helical" evidence="8">
    <location>
        <begin position="110"/>
        <end position="131"/>
    </location>
</feature>
<evidence type="ECO:0000256" key="7">
    <source>
        <dbReference type="ARBA" id="ARBA00023136"/>
    </source>
</evidence>
<organism evidence="10 11">
    <name type="scientific">Palleronia caenipelagi</name>
    <dbReference type="NCBI Taxonomy" id="2489174"/>
    <lineage>
        <taxon>Bacteria</taxon>
        <taxon>Pseudomonadati</taxon>
        <taxon>Pseudomonadota</taxon>
        <taxon>Alphaproteobacteria</taxon>
        <taxon>Rhodobacterales</taxon>
        <taxon>Roseobacteraceae</taxon>
        <taxon>Palleronia</taxon>
    </lineage>
</organism>
<feature type="transmembrane region" description="Helical" evidence="8">
    <location>
        <begin position="316"/>
        <end position="337"/>
    </location>
</feature>
<evidence type="ECO:0000256" key="1">
    <source>
        <dbReference type="ARBA" id="ARBA00004651"/>
    </source>
</evidence>
<dbReference type="GO" id="GO:0042910">
    <property type="term" value="F:xenobiotic transmembrane transporter activity"/>
    <property type="evidence" value="ECO:0007669"/>
    <property type="project" value="InterPro"/>
</dbReference>
<feature type="transmembrane region" description="Helical" evidence="8">
    <location>
        <begin position="349"/>
        <end position="373"/>
    </location>
</feature>
<dbReference type="InterPro" id="IPR011701">
    <property type="entry name" value="MFS"/>
</dbReference>
<dbReference type="PANTHER" id="PTHR23502">
    <property type="entry name" value="MAJOR FACILITATOR SUPERFAMILY"/>
    <property type="match status" value="1"/>
</dbReference>
<evidence type="ECO:0000256" key="5">
    <source>
        <dbReference type="ARBA" id="ARBA00022692"/>
    </source>
</evidence>
<evidence type="ECO:0000256" key="3">
    <source>
        <dbReference type="ARBA" id="ARBA00022448"/>
    </source>
</evidence>
<dbReference type="PROSITE" id="PS50850">
    <property type="entry name" value="MFS"/>
    <property type="match status" value="1"/>
</dbReference>
<keyword evidence="7 8" id="KW-0472">Membrane</keyword>
<dbReference type="RefSeq" id="WP_142833721.1">
    <property type="nucleotide sequence ID" value="NZ_VFSV01000006.1"/>
</dbReference>
<feature type="transmembrane region" description="Helical" evidence="8">
    <location>
        <begin position="57"/>
        <end position="74"/>
    </location>
</feature>
<evidence type="ECO:0000313" key="11">
    <source>
        <dbReference type="Proteomes" id="UP000318590"/>
    </source>
</evidence>
<dbReference type="AlphaFoldDB" id="A0A547Q7Q8"/>
<feature type="transmembrane region" description="Helical" evidence="8">
    <location>
        <begin position="174"/>
        <end position="193"/>
    </location>
</feature>
<keyword evidence="8" id="KW-0997">Cell inner membrane</keyword>
<evidence type="ECO:0000313" key="10">
    <source>
        <dbReference type="EMBL" id="TRD22420.1"/>
    </source>
</evidence>
<accession>A0A547Q7Q8</accession>
<dbReference type="InterPro" id="IPR036259">
    <property type="entry name" value="MFS_trans_sf"/>
</dbReference>
<dbReference type="EMBL" id="VFSV01000006">
    <property type="protein sequence ID" value="TRD22420.1"/>
    <property type="molecule type" value="Genomic_DNA"/>
</dbReference>
<comment type="caution">
    <text evidence="10">The sequence shown here is derived from an EMBL/GenBank/DDBJ whole genome shotgun (WGS) entry which is preliminary data.</text>
</comment>
<feature type="transmembrane region" description="Helical" evidence="8">
    <location>
        <begin position="223"/>
        <end position="244"/>
    </location>
</feature>
<dbReference type="GO" id="GO:0005886">
    <property type="term" value="C:plasma membrane"/>
    <property type="evidence" value="ECO:0007669"/>
    <property type="project" value="UniProtKB-SubCell"/>
</dbReference>
<evidence type="ECO:0000256" key="4">
    <source>
        <dbReference type="ARBA" id="ARBA00022475"/>
    </source>
</evidence>
<dbReference type="PANTHER" id="PTHR23502:SF132">
    <property type="entry name" value="POLYAMINE TRANSPORTER 2-RELATED"/>
    <property type="match status" value="1"/>
</dbReference>
<keyword evidence="5 8" id="KW-0812">Transmembrane</keyword>
<feature type="domain" description="Major facilitator superfamily (MFS) profile" evidence="9">
    <location>
        <begin position="15"/>
        <end position="404"/>
    </location>
</feature>
<sequence>MTQPAPLSRRPMPGKTEFVAMMALLMALNAAAIDIYIPALTDIGQALAAGGENRQQFIITVYVLAFGVSQIVYGPLADRFGRRKTLFAGLLIFILASVGASFAGTFQQLLLWRILQGIGAASTRVIVTAVVRDRFAGADMASVMSLVMMVFMIMPVIAPNLGSLILIFGNWRLLSVFVCVSGLTALIWTALRLPETLPPDQRRPIRGRRLAESFRIVFTNRLAFGYTMALGTFFGALFSLIVLAEQLYTETYEKGPAFTLYFALVASLMALASFVNSRLVQMFGARRLAHGALVIFIVLHVLYLILTVTFHGIPPFGIFIGLMILTMACFGFVGANLNSIAMEPMGHVAGVASSVIGAFQMGGGMLIGGLVGAFYDGTLYSFVIGNLLSASVALGLVAFAERGRLFYQQPSGVSD</sequence>
<protein>
    <recommendedName>
        <fullName evidence="8">Bcr/CflA family efflux transporter</fullName>
    </recommendedName>
</protein>
<dbReference type="InterPro" id="IPR020846">
    <property type="entry name" value="MFS_dom"/>
</dbReference>
<gene>
    <name evidence="10" type="ORF">FEV53_05010</name>
</gene>
<dbReference type="InterPro" id="IPR004812">
    <property type="entry name" value="Efflux_drug-R_Bcr/CmlA"/>
</dbReference>
<feature type="transmembrane region" description="Helical" evidence="8">
    <location>
        <begin position="86"/>
        <end position="104"/>
    </location>
</feature>
<keyword evidence="4" id="KW-1003">Cell membrane</keyword>